<reference evidence="2 3" key="1">
    <citation type="submission" date="2020-08" db="EMBL/GenBank/DDBJ databases">
        <title>Genomic Encyclopedia of Type Strains, Phase IV (KMG-V): Genome sequencing to study the core and pangenomes of soil and plant-associated prokaryotes.</title>
        <authorList>
            <person name="Whitman W."/>
        </authorList>
    </citation>
    <scope>NUCLEOTIDE SEQUENCE [LARGE SCALE GENOMIC DNA]</scope>
    <source>
        <strain evidence="2 3">SEMIA 402</strain>
    </source>
</reference>
<feature type="transmembrane region" description="Helical" evidence="1">
    <location>
        <begin position="12"/>
        <end position="36"/>
    </location>
</feature>
<dbReference type="EMBL" id="JACIGM010000022">
    <property type="protein sequence ID" value="MBB4278923.1"/>
    <property type="molecule type" value="Genomic_DNA"/>
</dbReference>
<gene>
    <name evidence="2" type="ORF">GGE12_006736</name>
</gene>
<proteinExistence type="predicted"/>
<evidence type="ECO:0000256" key="1">
    <source>
        <dbReference type="SAM" id="Phobius"/>
    </source>
</evidence>
<dbReference type="Proteomes" id="UP000533641">
    <property type="component" value="Unassembled WGS sequence"/>
</dbReference>
<name>A0A7W6RUR3_9HYPH</name>
<keyword evidence="1" id="KW-0472">Membrane</keyword>
<protein>
    <submittedName>
        <fullName evidence="2">Uncharacterized protein</fullName>
    </submittedName>
</protein>
<keyword evidence="1" id="KW-0812">Transmembrane</keyword>
<comment type="caution">
    <text evidence="2">The sequence shown here is derived from an EMBL/GenBank/DDBJ whole genome shotgun (WGS) entry which is preliminary data.</text>
</comment>
<keyword evidence="1" id="KW-1133">Transmembrane helix</keyword>
<dbReference type="RefSeq" id="WP_210314288.1">
    <property type="nucleotide sequence ID" value="NZ_JACIGM010000022.1"/>
</dbReference>
<feature type="transmembrane region" description="Helical" evidence="1">
    <location>
        <begin position="48"/>
        <end position="70"/>
    </location>
</feature>
<sequence>MLEATVVLRITILLTGVVSVVFFAVGLLIAHVVLIVTGFGLRNSEEQWVLGLMFGWYCFAMLGSIGAIWVHYKKSTQRVEPSS</sequence>
<evidence type="ECO:0000313" key="2">
    <source>
        <dbReference type="EMBL" id="MBB4278923.1"/>
    </source>
</evidence>
<organism evidence="2 3">
    <name type="scientific">Rhizobium mongolense</name>
    <dbReference type="NCBI Taxonomy" id="57676"/>
    <lineage>
        <taxon>Bacteria</taxon>
        <taxon>Pseudomonadati</taxon>
        <taxon>Pseudomonadota</taxon>
        <taxon>Alphaproteobacteria</taxon>
        <taxon>Hyphomicrobiales</taxon>
        <taxon>Rhizobiaceae</taxon>
        <taxon>Rhizobium/Agrobacterium group</taxon>
        <taxon>Rhizobium</taxon>
    </lineage>
</organism>
<accession>A0A7W6RUR3</accession>
<evidence type="ECO:0000313" key="3">
    <source>
        <dbReference type="Proteomes" id="UP000533641"/>
    </source>
</evidence>
<dbReference type="AlphaFoldDB" id="A0A7W6RUR3"/>